<feature type="region of interest" description="Disordered" evidence="1">
    <location>
        <begin position="19"/>
        <end position="40"/>
    </location>
</feature>
<organism evidence="2 3">
    <name type="scientific">Aspergillus keveii</name>
    <dbReference type="NCBI Taxonomy" id="714993"/>
    <lineage>
        <taxon>Eukaryota</taxon>
        <taxon>Fungi</taxon>
        <taxon>Dikarya</taxon>
        <taxon>Ascomycota</taxon>
        <taxon>Pezizomycotina</taxon>
        <taxon>Eurotiomycetes</taxon>
        <taxon>Eurotiomycetidae</taxon>
        <taxon>Eurotiales</taxon>
        <taxon>Aspergillaceae</taxon>
        <taxon>Aspergillus</taxon>
        <taxon>Aspergillus subgen. Nidulantes</taxon>
    </lineage>
</organism>
<feature type="compositionally biased region" description="Basic and acidic residues" evidence="1">
    <location>
        <begin position="27"/>
        <end position="38"/>
    </location>
</feature>
<evidence type="ECO:0000256" key="1">
    <source>
        <dbReference type="SAM" id="MobiDB-lite"/>
    </source>
</evidence>
<comment type="caution">
    <text evidence="2">The sequence shown here is derived from an EMBL/GenBank/DDBJ whole genome shotgun (WGS) entry which is preliminary data.</text>
</comment>
<evidence type="ECO:0000313" key="2">
    <source>
        <dbReference type="EMBL" id="KAL2784172.1"/>
    </source>
</evidence>
<protein>
    <submittedName>
        <fullName evidence="2">Uncharacterized protein</fullName>
    </submittedName>
</protein>
<accession>A0ABR4FLP5</accession>
<sequence length="75" mass="8757">MHSFTFFLSCPSHIVPQAETRQNNKYRRPEALNREPTRRSAPCLRQKTTTTLPEAYKCPTRHHPADPLFFCIQDA</sequence>
<evidence type="ECO:0000313" key="3">
    <source>
        <dbReference type="Proteomes" id="UP001610563"/>
    </source>
</evidence>
<dbReference type="Proteomes" id="UP001610563">
    <property type="component" value="Unassembled WGS sequence"/>
</dbReference>
<gene>
    <name evidence="2" type="ORF">BJX66DRAFT_95586</name>
</gene>
<dbReference type="EMBL" id="JBFTWV010000191">
    <property type="protein sequence ID" value="KAL2784172.1"/>
    <property type="molecule type" value="Genomic_DNA"/>
</dbReference>
<name>A0ABR4FLP5_9EURO</name>
<reference evidence="2 3" key="1">
    <citation type="submission" date="2024-07" db="EMBL/GenBank/DDBJ databases">
        <title>Section-level genome sequencing and comparative genomics of Aspergillus sections Usti and Cavernicolus.</title>
        <authorList>
            <consortium name="Lawrence Berkeley National Laboratory"/>
            <person name="Nybo J.L."/>
            <person name="Vesth T.C."/>
            <person name="Theobald S."/>
            <person name="Frisvad J.C."/>
            <person name="Larsen T.O."/>
            <person name="Kjaerboelling I."/>
            <person name="Rothschild-Mancinelli K."/>
            <person name="Lyhne E.K."/>
            <person name="Kogle M.E."/>
            <person name="Barry K."/>
            <person name="Clum A."/>
            <person name="Na H."/>
            <person name="Ledsgaard L."/>
            <person name="Lin J."/>
            <person name="Lipzen A."/>
            <person name="Kuo A."/>
            <person name="Riley R."/>
            <person name="Mondo S."/>
            <person name="Labutti K."/>
            <person name="Haridas S."/>
            <person name="Pangalinan J."/>
            <person name="Salamov A.A."/>
            <person name="Simmons B.A."/>
            <person name="Magnuson J.K."/>
            <person name="Chen J."/>
            <person name="Drula E."/>
            <person name="Henrissat B."/>
            <person name="Wiebenga A."/>
            <person name="Lubbers R.J."/>
            <person name="Gomes A.C."/>
            <person name="Makela M.R."/>
            <person name="Stajich J."/>
            <person name="Grigoriev I.V."/>
            <person name="Mortensen U.H."/>
            <person name="De Vries R.P."/>
            <person name="Baker S.E."/>
            <person name="Andersen M.R."/>
        </authorList>
    </citation>
    <scope>NUCLEOTIDE SEQUENCE [LARGE SCALE GENOMIC DNA]</scope>
    <source>
        <strain evidence="2 3">CBS 209.92</strain>
    </source>
</reference>
<keyword evidence="3" id="KW-1185">Reference proteome</keyword>
<proteinExistence type="predicted"/>